<accession>A0A1W0WFR8</accession>
<evidence type="ECO:0000313" key="4">
    <source>
        <dbReference type="Proteomes" id="UP000192578"/>
    </source>
</evidence>
<feature type="region of interest" description="Disordered" evidence="1">
    <location>
        <begin position="427"/>
        <end position="449"/>
    </location>
</feature>
<keyword evidence="2" id="KW-0812">Transmembrane</keyword>
<evidence type="ECO:0000256" key="1">
    <source>
        <dbReference type="SAM" id="MobiDB-lite"/>
    </source>
</evidence>
<dbReference type="OrthoDB" id="10053357at2759"/>
<dbReference type="AlphaFoldDB" id="A0A1W0WFR8"/>
<keyword evidence="4" id="KW-1185">Reference proteome</keyword>
<keyword evidence="2" id="KW-1133">Transmembrane helix</keyword>
<feature type="transmembrane region" description="Helical" evidence="2">
    <location>
        <begin position="465"/>
        <end position="490"/>
    </location>
</feature>
<organism evidence="3 4">
    <name type="scientific">Hypsibius exemplaris</name>
    <name type="common">Freshwater tardigrade</name>
    <dbReference type="NCBI Taxonomy" id="2072580"/>
    <lineage>
        <taxon>Eukaryota</taxon>
        <taxon>Metazoa</taxon>
        <taxon>Ecdysozoa</taxon>
        <taxon>Tardigrada</taxon>
        <taxon>Eutardigrada</taxon>
        <taxon>Parachela</taxon>
        <taxon>Hypsibioidea</taxon>
        <taxon>Hypsibiidae</taxon>
        <taxon>Hypsibius</taxon>
    </lineage>
</organism>
<comment type="caution">
    <text evidence="3">The sequence shown here is derived from an EMBL/GenBank/DDBJ whole genome shotgun (WGS) entry which is preliminary data.</text>
</comment>
<dbReference type="Proteomes" id="UP000192578">
    <property type="component" value="Unassembled WGS sequence"/>
</dbReference>
<gene>
    <name evidence="3" type="ORF">BV898_11704</name>
</gene>
<reference evidence="4" key="1">
    <citation type="submission" date="2017-01" db="EMBL/GenBank/DDBJ databases">
        <title>Comparative genomics of anhydrobiosis in the tardigrade Hypsibius dujardini.</title>
        <authorList>
            <person name="Yoshida Y."/>
            <person name="Koutsovoulos G."/>
            <person name="Laetsch D."/>
            <person name="Stevens L."/>
            <person name="Kumar S."/>
            <person name="Horikawa D."/>
            <person name="Ishino K."/>
            <person name="Komine S."/>
            <person name="Tomita M."/>
            <person name="Blaxter M."/>
            <person name="Arakawa K."/>
        </authorList>
    </citation>
    <scope>NUCLEOTIDE SEQUENCE [LARGE SCALE GENOMIC DNA]</scope>
    <source>
        <strain evidence="4">Z151</strain>
    </source>
</reference>
<evidence type="ECO:0008006" key="5">
    <source>
        <dbReference type="Google" id="ProtNLM"/>
    </source>
</evidence>
<dbReference type="EMBL" id="MTYJ01000111">
    <property type="protein sequence ID" value="OQV14038.1"/>
    <property type="molecule type" value="Genomic_DNA"/>
</dbReference>
<protein>
    <recommendedName>
        <fullName evidence="5">ZP domain-containing protein</fullName>
    </recommendedName>
</protein>
<proteinExistence type="predicted"/>
<keyword evidence="2" id="KW-0472">Membrane</keyword>
<name>A0A1W0WFR8_HYPEX</name>
<evidence type="ECO:0000256" key="2">
    <source>
        <dbReference type="SAM" id="Phobius"/>
    </source>
</evidence>
<sequence>MDPKYLFFVAGIILTINSSDAARLSNSKLIPPDGMLCGPGKMGFKFNKAELVERFRAMADHAKDPVEVVQIYVAGSKLEALCLYDPAQVEDKKAINAAVTEFEDGERGVNITASAPLIWLGNWIPYLNKDSRGEPCVTSVKADSVVFFQSEVVIEVVAPANQAGAKIKISIHCEMPRPQSIDTDLKVHRVDHLGSAVGEIPFQEHIQLKFVHPSDPSLSVTEVSLDEPVRLVLWKVRQESDRSTLRTSIVPMHCELYSDSGKASGITFVQNSCQARTPADIVTAVKAKKTEVEGLEFREIYWTDFNAFRFDGSNGLLASCTVRICSKTHLGDCQNKLGANGLPCFDEGDSRDMLEYPAITGDNPDSNRSPEAPNQELELLRLAYPRKYIPYAFDTQRSPRSVVGGAEDENFVTIQQRLNVLPSLPTPARLETRKGSNDTDAASWPLTERKGSYSTGKKETCFQNYVIYAVAGVTGWLLLFALIVICMLSIPIDVGRRGLTWVDVGRRGSTWVDVGGRGWTRVDAGGRGWTWVDVGGRESTWVDVGGRGWTWVDVGGRGWTWVDVGGRGWTRVDVGGRG</sequence>
<evidence type="ECO:0000313" key="3">
    <source>
        <dbReference type="EMBL" id="OQV14038.1"/>
    </source>
</evidence>